<comment type="caution">
    <text evidence="2">The sequence shown here is derived from an EMBL/GenBank/DDBJ whole genome shotgun (WGS) entry which is preliminary data.</text>
</comment>
<evidence type="ECO:0000256" key="1">
    <source>
        <dbReference type="SAM" id="SignalP"/>
    </source>
</evidence>
<accession>A0AA42HYC4</accession>
<dbReference type="Proteomes" id="UP001158297">
    <property type="component" value="Unassembled WGS sequence"/>
</dbReference>
<reference evidence="2" key="1">
    <citation type="submission" date="2022-09" db="EMBL/GenBank/DDBJ databases">
        <title>Intensive care unit water sources are persistently colonized with multi-drug resistant bacteria and are the site of extensive horizontal gene transfer of antibiotic resistance genes.</title>
        <authorList>
            <person name="Diorio-Toth L."/>
        </authorList>
    </citation>
    <scope>NUCLEOTIDE SEQUENCE</scope>
    <source>
        <strain evidence="2">GD04130</strain>
    </source>
</reference>
<evidence type="ECO:0000313" key="2">
    <source>
        <dbReference type="EMBL" id="MDH0365196.1"/>
    </source>
</evidence>
<protein>
    <recommendedName>
        <fullName evidence="4">Lipoprotein</fullName>
    </recommendedName>
</protein>
<keyword evidence="1" id="KW-0732">Signal</keyword>
<proteinExistence type="predicted"/>
<feature type="chain" id="PRO_5041391518" description="Lipoprotein" evidence="1">
    <location>
        <begin position="20"/>
        <end position="167"/>
    </location>
</feature>
<feature type="signal peptide" evidence="1">
    <location>
        <begin position="1"/>
        <end position="19"/>
    </location>
</feature>
<dbReference type="EMBL" id="JAODZU010000045">
    <property type="protein sequence ID" value="MDH0365196.1"/>
    <property type="molecule type" value="Genomic_DNA"/>
</dbReference>
<organism evidence="2 3">
    <name type="scientific">Comamonas aquatica</name>
    <dbReference type="NCBI Taxonomy" id="225991"/>
    <lineage>
        <taxon>Bacteria</taxon>
        <taxon>Pseudomonadati</taxon>
        <taxon>Pseudomonadota</taxon>
        <taxon>Betaproteobacteria</taxon>
        <taxon>Burkholderiales</taxon>
        <taxon>Comamonadaceae</taxon>
        <taxon>Comamonas</taxon>
    </lineage>
</organism>
<evidence type="ECO:0000313" key="3">
    <source>
        <dbReference type="Proteomes" id="UP001158297"/>
    </source>
</evidence>
<dbReference type="PROSITE" id="PS51257">
    <property type="entry name" value="PROKAR_LIPOPROTEIN"/>
    <property type="match status" value="1"/>
</dbReference>
<gene>
    <name evidence="2" type="ORF">N7330_19460</name>
</gene>
<evidence type="ECO:0008006" key="4">
    <source>
        <dbReference type="Google" id="ProtNLM"/>
    </source>
</evidence>
<name>A0AA42HYC4_9BURK</name>
<dbReference type="AlphaFoldDB" id="A0AA42HYC4"/>
<dbReference type="RefSeq" id="WP_279860731.1">
    <property type="nucleotide sequence ID" value="NZ_JAODZU010000045.1"/>
</dbReference>
<sequence length="167" mass="18891">MYKKIALALVLPLVFSGCAQKLWYGQNPQRDIYECQQEAARAYAPAMYNSTVGVGYTTPSYTTCNAYGYSASCVTTGGNYVPPAQVTLDANSSNRNNHFNYCMVSRGNVLMTKAEYEARGYQSSQPSYQSNEPTPRQKHIALREKCRDKYTPSFYSDECKKFRQDFP</sequence>